<name>A0A9D4MEA8_DREPO</name>
<dbReference type="AlphaFoldDB" id="A0A9D4MEA8"/>
<dbReference type="EMBL" id="JAIWYP010000002">
    <property type="protein sequence ID" value="KAH3875208.1"/>
    <property type="molecule type" value="Genomic_DNA"/>
</dbReference>
<proteinExistence type="predicted"/>
<evidence type="ECO:0000313" key="1">
    <source>
        <dbReference type="EMBL" id="KAH3875208.1"/>
    </source>
</evidence>
<protein>
    <submittedName>
        <fullName evidence="1">Uncharacterized protein</fullName>
    </submittedName>
</protein>
<evidence type="ECO:0000313" key="2">
    <source>
        <dbReference type="Proteomes" id="UP000828390"/>
    </source>
</evidence>
<sequence length="59" mass="7210">MELELLELNFRNRSTHYDEENDSDSMLEAIVCRIHDIVRMIWERSRLNELDEVNKLMLM</sequence>
<comment type="caution">
    <text evidence="1">The sequence shown here is derived from an EMBL/GenBank/DDBJ whole genome shotgun (WGS) entry which is preliminary data.</text>
</comment>
<dbReference type="Proteomes" id="UP000828390">
    <property type="component" value="Unassembled WGS sequence"/>
</dbReference>
<keyword evidence="2" id="KW-1185">Reference proteome</keyword>
<reference evidence="1" key="1">
    <citation type="journal article" date="2019" name="bioRxiv">
        <title>The Genome of the Zebra Mussel, Dreissena polymorpha: A Resource for Invasive Species Research.</title>
        <authorList>
            <person name="McCartney M.A."/>
            <person name="Auch B."/>
            <person name="Kono T."/>
            <person name="Mallez S."/>
            <person name="Zhang Y."/>
            <person name="Obille A."/>
            <person name="Becker A."/>
            <person name="Abrahante J.E."/>
            <person name="Garbe J."/>
            <person name="Badalamenti J.P."/>
            <person name="Herman A."/>
            <person name="Mangelson H."/>
            <person name="Liachko I."/>
            <person name="Sullivan S."/>
            <person name="Sone E.D."/>
            <person name="Koren S."/>
            <person name="Silverstein K.A.T."/>
            <person name="Beckman K.B."/>
            <person name="Gohl D.M."/>
        </authorList>
    </citation>
    <scope>NUCLEOTIDE SEQUENCE</scope>
    <source>
        <strain evidence="1">Duluth1</strain>
        <tissue evidence="1">Whole animal</tissue>
    </source>
</reference>
<organism evidence="1 2">
    <name type="scientific">Dreissena polymorpha</name>
    <name type="common">Zebra mussel</name>
    <name type="synonym">Mytilus polymorpha</name>
    <dbReference type="NCBI Taxonomy" id="45954"/>
    <lineage>
        <taxon>Eukaryota</taxon>
        <taxon>Metazoa</taxon>
        <taxon>Spiralia</taxon>
        <taxon>Lophotrochozoa</taxon>
        <taxon>Mollusca</taxon>
        <taxon>Bivalvia</taxon>
        <taxon>Autobranchia</taxon>
        <taxon>Heteroconchia</taxon>
        <taxon>Euheterodonta</taxon>
        <taxon>Imparidentia</taxon>
        <taxon>Neoheterodontei</taxon>
        <taxon>Myida</taxon>
        <taxon>Dreissenoidea</taxon>
        <taxon>Dreissenidae</taxon>
        <taxon>Dreissena</taxon>
    </lineage>
</organism>
<reference evidence="1" key="2">
    <citation type="submission" date="2020-11" db="EMBL/GenBank/DDBJ databases">
        <authorList>
            <person name="McCartney M.A."/>
            <person name="Auch B."/>
            <person name="Kono T."/>
            <person name="Mallez S."/>
            <person name="Becker A."/>
            <person name="Gohl D.M."/>
            <person name="Silverstein K.A.T."/>
            <person name="Koren S."/>
            <person name="Bechman K.B."/>
            <person name="Herman A."/>
            <person name="Abrahante J.E."/>
            <person name="Garbe J."/>
        </authorList>
    </citation>
    <scope>NUCLEOTIDE SEQUENCE</scope>
    <source>
        <strain evidence="1">Duluth1</strain>
        <tissue evidence="1">Whole animal</tissue>
    </source>
</reference>
<accession>A0A9D4MEA8</accession>
<gene>
    <name evidence="1" type="ORF">DPMN_038471</name>
</gene>